<dbReference type="AlphaFoldDB" id="E6PCZ1"/>
<keyword evidence="5" id="KW-0627">Porphyrin biosynthesis</keyword>
<dbReference type="PANTHER" id="PTHR45790:SF3">
    <property type="entry name" value="S-ADENOSYL-L-METHIONINE-DEPENDENT UROPORPHYRINOGEN III METHYLTRANSFERASE, CHLOROPLASTIC"/>
    <property type="match status" value="1"/>
</dbReference>
<dbReference type="Gene3D" id="3.30.950.10">
    <property type="entry name" value="Methyltransferase, Cobalt-precorrin-4 Transmethylase, Domain 2"/>
    <property type="match status" value="1"/>
</dbReference>
<keyword evidence="2 8" id="KW-0489">Methyltransferase</keyword>
<dbReference type="CDD" id="cd11642">
    <property type="entry name" value="SUMT"/>
    <property type="match status" value="1"/>
</dbReference>
<accession>E6PCZ1</accession>
<organism evidence="8">
    <name type="scientific">mine drainage metagenome</name>
    <dbReference type="NCBI Taxonomy" id="410659"/>
    <lineage>
        <taxon>unclassified sequences</taxon>
        <taxon>metagenomes</taxon>
        <taxon>ecological metagenomes</taxon>
    </lineage>
</organism>
<dbReference type="GO" id="GO:0032259">
    <property type="term" value="P:methylation"/>
    <property type="evidence" value="ECO:0007669"/>
    <property type="project" value="UniProtKB-KW"/>
</dbReference>
<dbReference type="InterPro" id="IPR000878">
    <property type="entry name" value="4pyrrol_Mease"/>
</dbReference>
<dbReference type="CDD" id="cd06578">
    <property type="entry name" value="HemD"/>
    <property type="match status" value="1"/>
</dbReference>
<dbReference type="NCBIfam" id="TIGR01469">
    <property type="entry name" value="cobA_cysG_Cterm"/>
    <property type="match status" value="1"/>
</dbReference>
<dbReference type="EMBL" id="CABL01000001">
    <property type="protein sequence ID" value="CBH74326.1"/>
    <property type="molecule type" value="Genomic_DNA"/>
</dbReference>
<evidence type="ECO:0000256" key="2">
    <source>
        <dbReference type="ARBA" id="ARBA00022603"/>
    </source>
</evidence>
<dbReference type="InterPro" id="IPR003754">
    <property type="entry name" value="4pyrrol_synth_uPrphyn_synth"/>
</dbReference>
<dbReference type="Pfam" id="PF00590">
    <property type="entry name" value="TP_methylase"/>
    <property type="match status" value="1"/>
</dbReference>
<feature type="domain" description="Tetrapyrrole methylase" evidence="6">
    <location>
        <begin position="5"/>
        <end position="216"/>
    </location>
</feature>
<name>E6PCZ1_9ZZZZ</name>
<gene>
    <name evidence="8" type="ORF">CARN1_2213</name>
</gene>
<evidence type="ECO:0000259" key="6">
    <source>
        <dbReference type="Pfam" id="PF00590"/>
    </source>
</evidence>
<sequence length="504" mass="53664">MAGFVSLIGAGPGDPGLLTLHAARALREADVLLYDALASDAVIALAAPNCERTFVGKRGGNHAMPQEQIEALMVAHARQGKRVVRLKGGDPLVFGRGGEEAQRLHAAGIPFEIVPGISSAIAAPAYAGIPVTHRDCNVAFTVATGHEDPTKAENTLDWAKLADPHRTLVLLMAMGNLAEIATRLRDNGLAAETPAAVIENGTRPSQRTVTGSLATIAERAKSAGLGAPAIFIVGEVVRLREELRWFDRSPLFGKRLLLTRPVEQGEEFAARALARGIEPILAPTIEIEPPDDPMAANDAVESLDGYAWVLFTSRNGVDACFARLHALDRDARAFGHARVAAIGAKSAQRLAEYGVRADLVPKKYIAEELAAELLHRARAASRILLYRAQEGRDVLPTLLAAEGLQVDDVAAYRTRFARDPDFSAKAARADLIAFTSASTVRGYIEQFPDTKAALESAQGKTIGAIGPIAADEARALGFQVDLVADVATTEALLDVFETHLTAKQ</sequence>
<dbReference type="GO" id="GO:0019354">
    <property type="term" value="P:siroheme biosynthetic process"/>
    <property type="evidence" value="ECO:0007669"/>
    <property type="project" value="InterPro"/>
</dbReference>
<evidence type="ECO:0000256" key="5">
    <source>
        <dbReference type="ARBA" id="ARBA00023244"/>
    </source>
</evidence>
<reference evidence="8" key="1">
    <citation type="submission" date="2009-10" db="EMBL/GenBank/DDBJ databases">
        <title>Diversity of trophic interactions inside an arsenic-rich microbial ecosystem.</title>
        <authorList>
            <person name="Bertin P.N."/>
            <person name="Heinrich-Salmeron A."/>
            <person name="Pelletier E."/>
            <person name="Goulhen-Chollet F."/>
            <person name="Arsene-Ploetze F."/>
            <person name="Gallien S."/>
            <person name="Calteau A."/>
            <person name="Vallenet D."/>
            <person name="Casiot C."/>
            <person name="Chane-Woon-Ming B."/>
            <person name="Giloteaux L."/>
            <person name="Barakat M."/>
            <person name="Bonnefoy V."/>
            <person name="Bruneel O."/>
            <person name="Chandler M."/>
            <person name="Cleiss J."/>
            <person name="Duran R."/>
            <person name="Elbaz-Poulichet F."/>
            <person name="Fonknechten N."/>
            <person name="Lauga B."/>
            <person name="Mornico D."/>
            <person name="Ortet P."/>
            <person name="Schaeffer C."/>
            <person name="Siguier P."/>
            <person name="Alexander Thil Smith A."/>
            <person name="Van Dorsselaer A."/>
            <person name="Weissenbach J."/>
            <person name="Medigue C."/>
            <person name="Le Paslier D."/>
        </authorList>
    </citation>
    <scope>NUCLEOTIDE SEQUENCE</scope>
</reference>
<dbReference type="InterPro" id="IPR014777">
    <property type="entry name" value="4pyrrole_Mease_sub1"/>
</dbReference>
<dbReference type="InterPro" id="IPR035996">
    <property type="entry name" value="4pyrrol_Methylase_sf"/>
</dbReference>
<comment type="caution">
    <text evidence="8">The sequence shown here is derived from an EMBL/GenBank/DDBJ whole genome shotgun (WGS) entry which is preliminary data.</text>
</comment>
<evidence type="ECO:0000256" key="3">
    <source>
        <dbReference type="ARBA" id="ARBA00022679"/>
    </source>
</evidence>
<dbReference type="FunFam" id="3.30.950.10:FF:000001">
    <property type="entry name" value="Siroheme synthase"/>
    <property type="match status" value="1"/>
</dbReference>
<dbReference type="InterPro" id="IPR003043">
    <property type="entry name" value="Uropor_MeTrfase_CS"/>
</dbReference>
<dbReference type="GO" id="GO:0004851">
    <property type="term" value="F:uroporphyrin-III C-methyltransferase activity"/>
    <property type="evidence" value="ECO:0007669"/>
    <property type="project" value="UniProtKB-EC"/>
</dbReference>
<dbReference type="FunFam" id="3.40.1010.10:FF:000001">
    <property type="entry name" value="Siroheme synthase"/>
    <property type="match status" value="1"/>
</dbReference>
<dbReference type="Gene3D" id="3.40.50.10090">
    <property type="match status" value="2"/>
</dbReference>
<dbReference type="GO" id="GO:0004852">
    <property type="term" value="F:uroporphyrinogen-III synthase activity"/>
    <property type="evidence" value="ECO:0007669"/>
    <property type="project" value="InterPro"/>
</dbReference>
<dbReference type="Gene3D" id="3.40.1010.10">
    <property type="entry name" value="Cobalt-precorrin-4 Transmethylase, Domain 1"/>
    <property type="match status" value="1"/>
</dbReference>
<evidence type="ECO:0000259" key="7">
    <source>
        <dbReference type="Pfam" id="PF02602"/>
    </source>
</evidence>
<evidence type="ECO:0000256" key="1">
    <source>
        <dbReference type="ARBA" id="ARBA00012162"/>
    </source>
</evidence>
<dbReference type="SUPFAM" id="SSF53790">
    <property type="entry name" value="Tetrapyrrole methylase"/>
    <property type="match status" value="1"/>
</dbReference>
<evidence type="ECO:0000256" key="4">
    <source>
        <dbReference type="ARBA" id="ARBA00022691"/>
    </source>
</evidence>
<dbReference type="InterPro" id="IPR014776">
    <property type="entry name" value="4pyrrole_Mease_sub2"/>
</dbReference>
<dbReference type="PROSITE" id="PS00840">
    <property type="entry name" value="SUMT_2"/>
    <property type="match status" value="1"/>
</dbReference>
<dbReference type="InterPro" id="IPR006366">
    <property type="entry name" value="CobA/CysG_C"/>
</dbReference>
<dbReference type="NCBIfam" id="NF004790">
    <property type="entry name" value="PRK06136.1"/>
    <property type="match status" value="1"/>
</dbReference>
<protein>
    <recommendedName>
        <fullName evidence="1">uroporphyrinogen-III C-methyltransferase</fullName>
        <ecNumber evidence="1">2.1.1.107</ecNumber>
    </recommendedName>
</protein>
<proteinExistence type="predicted"/>
<feature type="domain" description="Tetrapyrrole biosynthesis uroporphyrinogen III synthase" evidence="7">
    <location>
        <begin position="267"/>
        <end position="493"/>
    </location>
</feature>
<dbReference type="PANTHER" id="PTHR45790">
    <property type="entry name" value="SIROHEME SYNTHASE-RELATED"/>
    <property type="match status" value="1"/>
</dbReference>
<keyword evidence="4" id="KW-0949">S-adenosyl-L-methionine</keyword>
<dbReference type="Pfam" id="PF02602">
    <property type="entry name" value="HEM4"/>
    <property type="match status" value="1"/>
</dbReference>
<dbReference type="InterPro" id="IPR036108">
    <property type="entry name" value="4pyrrol_syn_uPrphyn_synt_sf"/>
</dbReference>
<dbReference type="PROSITE" id="PS00839">
    <property type="entry name" value="SUMT_1"/>
    <property type="match status" value="1"/>
</dbReference>
<evidence type="ECO:0000313" key="8">
    <source>
        <dbReference type="EMBL" id="CBH74326.1"/>
    </source>
</evidence>
<keyword evidence="3" id="KW-0808">Transferase</keyword>
<dbReference type="EC" id="2.1.1.107" evidence="1"/>
<dbReference type="SUPFAM" id="SSF69618">
    <property type="entry name" value="HemD-like"/>
    <property type="match status" value="1"/>
</dbReference>
<dbReference type="InterPro" id="IPR050161">
    <property type="entry name" value="Siro_Cobalamin_biosynth"/>
</dbReference>